<keyword evidence="2" id="KW-0238">DNA-binding</keyword>
<organism evidence="6 7">
    <name type="scientific">Schaalia naturae</name>
    <dbReference type="NCBI Taxonomy" id="635203"/>
    <lineage>
        <taxon>Bacteria</taxon>
        <taxon>Bacillati</taxon>
        <taxon>Actinomycetota</taxon>
        <taxon>Actinomycetes</taxon>
        <taxon>Actinomycetales</taxon>
        <taxon>Actinomycetaceae</taxon>
        <taxon>Schaalia</taxon>
    </lineage>
</organism>
<comment type="caution">
    <text evidence="6">The sequence shown here is derived from an EMBL/GenBank/DDBJ whole genome shotgun (WGS) entry which is preliminary data.</text>
</comment>
<evidence type="ECO:0000256" key="4">
    <source>
        <dbReference type="SAM" id="MobiDB-lite"/>
    </source>
</evidence>
<dbReference type="PANTHER" id="PTHR33204:SF37">
    <property type="entry name" value="HTH-TYPE TRANSCRIPTIONAL REGULATOR YODB"/>
    <property type="match status" value="1"/>
</dbReference>
<evidence type="ECO:0000256" key="2">
    <source>
        <dbReference type="ARBA" id="ARBA00023125"/>
    </source>
</evidence>
<dbReference type="PANTHER" id="PTHR33204">
    <property type="entry name" value="TRANSCRIPTIONAL REGULATOR, MARR FAMILY"/>
    <property type="match status" value="1"/>
</dbReference>
<dbReference type="InterPro" id="IPR036390">
    <property type="entry name" value="WH_DNA-bd_sf"/>
</dbReference>
<sequence length="162" mass="16893">MPTRMPVDVPAESSAAPAGAPAMARRPASAGSSTPAGFDVLDANCPSYAAMRDVTGRWAPLVLLALAEGLTRFGEIHRRVGGSSERMISQTLRVLQDDAVVERTVGEDGRPSYALTATGREIACRVRDLSEAIYAHLEQRDAAGIPSAASGCGGVRRGSSGR</sequence>
<dbReference type="PROSITE" id="PS51118">
    <property type="entry name" value="HTH_HXLR"/>
    <property type="match status" value="1"/>
</dbReference>
<keyword evidence="3" id="KW-0804">Transcription</keyword>
<keyword evidence="1" id="KW-0805">Transcription regulation</keyword>
<dbReference type="InterPro" id="IPR036388">
    <property type="entry name" value="WH-like_DNA-bd_sf"/>
</dbReference>
<dbReference type="InterPro" id="IPR002577">
    <property type="entry name" value="HTH_HxlR"/>
</dbReference>
<feature type="compositionally biased region" description="Low complexity" evidence="4">
    <location>
        <begin position="10"/>
        <end position="33"/>
    </location>
</feature>
<feature type="region of interest" description="Disordered" evidence="4">
    <location>
        <begin position="1"/>
        <end position="33"/>
    </location>
</feature>
<name>A0ABW2SNF3_9ACTO</name>
<evidence type="ECO:0000313" key="7">
    <source>
        <dbReference type="Proteomes" id="UP001596527"/>
    </source>
</evidence>
<dbReference type="EMBL" id="JBHTEF010000001">
    <property type="protein sequence ID" value="MFC7581405.1"/>
    <property type="molecule type" value="Genomic_DNA"/>
</dbReference>
<dbReference type="Gene3D" id="1.10.10.10">
    <property type="entry name" value="Winged helix-like DNA-binding domain superfamily/Winged helix DNA-binding domain"/>
    <property type="match status" value="1"/>
</dbReference>
<feature type="domain" description="HTH hxlR-type" evidence="5">
    <location>
        <begin position="45"/>
        <end position="141"/>
    </location>
</feature>
<keyword evidence="7" id="KW-1185">Reference proteome</keyword>
<evidence type="ECO:0000313" key="6">
    <source>
        <dbReference type="EMBL" id="MFC7581405.1"/>
    </source>
</evidence>
<evidence type="ECO:0000256" key="3">
    <source>
        <dbReference type="ARBA" id="ARBA00023163"/>
    </source>
</evidence>
<dbReference type="SUPFAM" id="SSF46785">
    <property type="entry name" value="Winged helix' DNA-binding domain"/>
    <property type="match status" value="1"/>
</dbReference>
<accession>A0ABW2SNF3</accession>
<dbReference type="RefSeq" id="WP_380974695.1">
    <property type="nucleotide sequence ID" value="NZ_JBHTEF010000001.1"/>
</dbReference>
<evidence type="ECO:0000259" key="5">
    <source>
        <dbReference type="PROSITE" id="PS51118"/>
    </source>
</evidence>
<gene>
    <name evidence="6" type="ORF">ACFQWG_09395</name>
</gene>
<dbReference type="Proteomes" id="UP001596527">
    <property type="component" value="Unassembled WGS sequence"/>
</dbReference>
<proteinExistence type="predicted"/>
<reference evidence="7" key="1">
    <citation type="journal article" date="2019" name="Int. J. Syst. Evol. Microbiol.">
        <title>The Global Catalogue of Microorganisms (GCM) 10K type strain sequencing project: providing services to taxonomists for standard genome sequencing and annotation.</title>
        <authorList>
            <consortium name="The Broad Institute Genomics Platform"/>
            <consortium name="The Broad Institute Genome Sequencing Center for Infectious Disease"/>
            <person name="Wu L."/>
            <person name="Ma J."/>
        </authorList>
    </citation>
    <scope>NUCLEOTIDE SEQUENCE [LARGE SCALE GENOMIC DNA]</scope>
    <source>
        <strain evidence="7">CCUG 56698</strain>
    </source>
</reference>
<dbReference type="Pfam" id="PF01638">
    <property type="entry name" value="HxlR"/>
    <property type="match status" value="1"/>
</dbReference>
<protein>
    <submittedName>
        <fullName evidence="6">Winged helix-turn-helix transcriptional regulator</fullName>
    </submittedName>
</protein>
<evidence type="ECO:0000256" key="1">
    <source>
        <dbReference type="ARBA" id="ARBA00023015"/>
    </source>
</evidence>